<evidence type="ECO:0000313" key="1">
    <source>
        <dbReference type="EMBL" id="AEH03672.1"/>
    </source>
</evidence>
<proteinExistence type="predicted"/>
<dbReference type="OrthoDB" id="20830at10239"/>
<organism evidence="1 2">
    <name type="scientific">Pseudomonas phage PhiPA3</name>
    <name type="common">Pseudomonas aeruginosa phage PhiPA3</name>
    <dbReference type="NCBI Taxonomy" id="998086"/>
    <lineage>
        <taxon>Viruses</taxon>
        <taxon>Duplodnaviria</taxon>
        <taxon>Heunggongvirae</taxon>
        <taxon>Uroviricota</taxon>
        <taxon>Caudoviricetes</taxon>
        <taxon>Chimalliviridae</taxon>
        <taxon>Miltoncavirus</taxon>
        <taxon>Miltoncavirus PhiPA3</taxon>
    </lineage>
</organism>
<dbReference type="RefSeq" id="YP_009217328.1">
    <property type="nucleotide sequence ID" value="NC_028999.1"/>
</dbReference>
<gene>
    <name evidence="1" type="primary">249</name>
</gene>
<dbReference type="GeneID" id="26643777"/>
<dbReference type="Proteomes" id="UP000008388">
    <property type="component" value="Segment"/>
</dbReference>
<accession>F8SJ91</accession>
<dbReference type="EMBL" id="HQ630627">
    <property type="protein sequence ID" value="AEH03672.1"/>
    <property type="molecule type" value="Genomic_DNA"/>
</dbReference>
<name>F8SJ91_BPPA3</name>
<sequence>MDRKGYVAIVESRTVPETVLELMIRLGRTHTDHGWAVSSGDAYDSDRAGWYGAVQSKHYDTVGSRIYLASGTGRNWYRIRDHKNFMDATQFTDTWADARAMAITARGSFGGLNEFCQALHTRNVYQIHGHTLDELVERLFYYAKPIGKRENERVDGGTNTALRLSVMAGVPIRKNLYFEDDRQWCLDWLAENELDYPYQEIDWNAIHNPRDPRVLDF</sequence>
<protein>
    <submittedName>
        <fullName evidence="1">Uncharacterized protein 249</fullName>
    </submittedName>
</protein>
<keyword evidence="2" id="KW-1185">Reference proteome</keyword>
<reference evidence="1 2" key="1">
    <citation type="journal article" date="2011" name="Microbiology">
        <title>The Pseudomonas aeruginosa generalized transducing phage phiPA3 is a new member of the phiKZ-like group of 'jumbo' phages, and infects model laboratory strains and clinical isolates from cystic fibrosis patients.</title>
        <authorList>
            <person name="Monson R."/>
            <person name="Foulds I."/>
            <person name="Foweraker J."/>
            <person name="Welch M."/>
            <person name="Salmond G.P."/>
        </authorList>
    </citation>
    <scope>NUCLEOTIDE SEQUENCE [LARGE SCALE GENOMIC DNA]</scope>
</reference>
<organismHost>
    <name type="scientific">Pseudomonas aeruginosa</name>
    <dbReference type="NCBI Taxonomy" id="287"/>
</organismHost>
<dbReference type="KEGG" id="vg:26643777"/>
<evidence type="ECO:0000313" key="2">
    <source>
        <dbReference type="Proteomes" id="UP000008388"/>
    </source>
</evidence>